<dbReference type="Proteomes" id="UP000034259">
    <property type="component" value="Unassembled WGS sequence"/>
</dbReference>
<evidence type="ECO:0000313" key="2">
    <source>
        <dbReference type="EMBL" id="KKH45775.1"/>
    </source>
</evidence>
<dbReference type="EMBL" id="JJQK01000246">
    <property type="protein sequence ID" value="KKH45775.1"/>
    <property type="molecule type" value="Genomic_DNA"/>
</dbReference>
<organism evidence="1 4">
    <name type="scientific">Methanosarcina mazei</name>
    <name type="common">Methanosarcina frisia</name>
    <dbReference type="NCBI Taxonomy" id="2209"/>
    <lineage>
        <taxon>Archaea</taxon>
        <taxon>Methanobacteriati</taxon>
        <taxon>Methanobacteriota</taxon>
        <taxon>Stenosarchaea group</taxon>
        <taxon>Methanomicrobia</taxon>
        <taxon>Methanosarcinales</taxon>
        <taxon>Methanosarcinaceae</taxon>
        <taxon>Methanosarcina</taxon>
    </lineage>
</organism>
<gene>
    <name evidence="1" type="ORF">DU71_13695</name>
    <name evidence="2" type="ORF">DU72_00900</name>
</gene>
<evidence type="ECO:0000313" key="1">
    <source>
        <dbReference type="EMBL" id="KKH38753.1"/>
    </source>
</evidence>
<protein>
    <submittedName>
        <fullName evidence="1">Uncharacterized protein</fullName>
    </submittedName>
</protein>
<name>A0A0F8MJF9_METMZ</name>
<dbReference type="EMBL" id="JJQI01000072">
    <property type="protein sequence ID" value="KKH38753.1"/>
    <property type="molecule type" value="Genomic_DNA"/>
</dbReference>
<dbReference type="Proteomes" id="UP000034672">
    <property type="component" value="Unassembled WGS sequence"/>
</dbReference>
<comment type="caution">
    <text evidence="1">The sequence shown here is derived from an EMBL/GenBank/DDBJ whole genome shotgun (WGS) entry which is preliminary data.</text>
</comment>
<dbReference type="AlphaFoldDB" id="A0A0F8MJF9"/>
<evidence type="ECO:0000313" key="4">
    <source>
        <dbReference type="Proteomes" id="UP000034672"/>
    </source>
</evidence>
<proteinExistence type="predicted"/>
<reference evidence="3 4" key="1">
    <citation type="journal article" date="2015" name="ISME J.">
        <title>Genomic and phenotypic differentiation among Methanosarcina mazei populations from Columbia River sediment.</title>
        <authorList>
            <person name="Youngblut N.D."/>
            <person name="Wirth J.S."/>
            <person name="Henriksen J.R."/>
            <person name="Smith M."/>
            <person name="Simon H."/>
            <person name="Metcalf W.W."/>
            <person name="Whitaker R.J."/>
        </authorList>
    </citation>
    <scope>NUCLEOTIDE SEQUENCE [LARGE SCALE GENOMIC DNA]</scope>
    <source>
        <strain evidence="1 4">1.H.A.1A.4</strain>
        <strain evidence="2 3">1.H.A.2.1</strain>
    </source>
</reference>
<evidence type="ECO:0000313" key="3">
    <source>
        <dbReference type="Proteomes" id="UP000034259"/>
    </source>
</evidence>
<dbReference type="PATRIC" id="fig|2209.52.peg.2973"/>
<accession>A0A0F8MJF9</accession>
<sequence length="62" mass="7380">MFCISIESKWKITKKLTKEWLKYDFKFYDFKFSLGNGSIIALPNIINGNIEHKCLKLNFHHS</sequence>